<keyword evidence="13" id="KW-1185">Reference proteome</keyword>
<evidence type="ECO:0000256" key="6">
    <source>
        <dbReference type="ARBA" id="ARBA00023141"/>
    </source>
</evidence>
<dbReference type="Pfam" id="PF18317">
    <property type="entry name" value="SDH_C"/>
    <property type="match status" value="1"/>
</dbReference>
<dbReference type="NCBIfam" id="TIGR00507">
    <property type="entry name" value="aroE"/>
    <property type="match status" value="1"/>
</dbReference>
<comment type="pathway">
    <text evidence="1 8">Metabolic intermediate biosynthesis; chorismate biosynthesis; chorismate from D-erythrose 4-phosphate and phosphoenolpyruvate: step 4/7.</text>
</comment>
<evidence type="ECO:0000259" key="10">
    <source>
        <dbReference type="Pfam" id="PF08501"/>
    </source>
</evidence>
<evidence type="ECO:0000259" key="9">
    <source>
        <dbReference type="Pfam" id="PF01488"/>
    </source>
</evidence>
<comment type="function">
    <text evidence="8">Involved in the biosynthesis of the chorismate, which leads to the biosynthesis of aromatic amino acids. Catalyzes the reversible NADPH linked reduction of 3-dehydroshikimate (DHSA) to yield shikimate (SA).</text>
</comment>
<organism evidence="12 13">
    <name type="scientific">Trichlorobacter ammonificans</name>
    <dbReference type="NCBI Taxonomy" id="2916410"/>
    <lineage>
        <taxon>Bacteria</taxon>
        <taxon>Pseudomonadati</taxon>
        <taxon>Thermodesulfobacteriota</taxon>
        <taxon>Desulfuromonadia</taxon>
        <taxon>Geobacterales</taxon>
        <taxon>Geobacteraceae</taxon>
        <taxon>Trichlorobacter</taxon>
    </lineage>
</organism>
<dbReference type="GO" id="GO:0004764">
    <property type="term" value="F:shikimate 3-dehydrogenase (NADP+) activity"/>
    <property type="evidence" value="ECO:0007669"/>
    <property type="project" value="UniProtKB-EC"/>
</dbReference>
<keyword evidence="3 8" id="KW-0028">Amino-acid biosynthesis</keyword>
<feature type="domain" description="Shikimate dehydrogenase substrate binding N-terminal" evidence="10">
    <location>
        <begin position="16"/>
        <end position="98"/>
    </location>
</feature>
<dbReference type="EMBL" id="OW150024">
    <property type="protein sequence ID" value="CAH2031534.1"/>
    <property type="molecule type" value="Genomic_DNA"/>
</dbReference>
<evidence type="ECO:0000313" key="12">
    <source>
        <dbReference type="EMBL" id="CAH2031534.1"/>
    </source>
</evidence>
<dbReference type="InterPro" id="IPR046346">
    <property type="entry name" value="Aminoacid_DH-like_N_sf"/>
</dbReference>
<dbReference type="PANTHER" id="PTHR21089:SF1">
    <property type="entry name" value="BIFUNCTIONAL 3-DEHYDROQUINATE DEHYDRATASE_SHIKIMATE DEHYDROGENASE, CHLOROPLASTIC"/>
    <property type="match status" value="1"/>
</dbReference>
<evidence type="ECO:0000256" key="2">
    <source>
        <dbReference type="ARBA" id="ARBA00012962"/>
    </source>
</evidence>
<sequence>MTDQITLTGASAVYGIIGWPVRHSLSPVMQNAAFQAAGIDAVFVPFAVAPERLAAALEGMRALQVAGFNVTIPHKTAIMPLLDELDPAARAAGAVNVVKNQNGRLVGFNTDGAGLVRSLERDLGCPPAGRRIVLVGAGGAARGALAALCRAGAAEVSVLNRTAAAAREMIALIGSESVATACSVLDPDAVAADFWQTRDLIVNATSLGMHGEEIAGLALACLPPAARVYDMVYSPPETPLLAAAAAQGLATANGLGMLVAQGELAFALWTGTPAPENVMRDALSRYRDRT</sequence>
<feature type="binding site" evidence="8">
    <location>
        <position position="71"/>
    </location>
    <ligand>
        <name>shikimate</name>
        <dbReference type="ChEBI" id="CHEBI:36208"/>
    </ligand>
</feature>
<accession>A0ABN8HNE5</accession>
<keyword evidence="4 8" id="KW-0521">NADP</keyword>
<comment type="caution">
    <text evidence="8">Lacks conserved residue(s) required for the propagation of feature annotation.</text>
</comment>
<feature type="binding site" evidence="8">
    <location>
        <position position="111"/>
    </location>
    <ligand>
        <name>shikimate</name>
        <dbReference type="ChEBI" id="CHEBI:36208"/>
    </ligand>
</feature>
<dbReference type="CDD" id="cd01065">
    <property type="entry name" value="NAD_bind_Shikimate_DH"/>
    <property type="match status" value="1"/>
</dbReference>
<feature type="binding site" evidence="8">
    <location>
        <position position="96"/>
    </location>
    <ligand>
        <name>shikimate</name>
        <dbReference type="ChEBI" id="CHEBI:36208"/>
    </ligand>
</feature>
<feature type="binding site" evidence="8">
    <location>
        <begin position="24"/>
        <end position="26"/>
    </location>
    <ligand>
        <name>shikimate</name>
        <dbReference type="ChEBI" id="CHEBI:36208"/>
    </ligand>
</feature>
<proteinExistence type="inferred from homology"/>
<dbReference type="Pfam" id="PF01488">
    <property type="entry name" value="Shikimate_DH"/>
    <property type="match status" value="1"/>
</dbReference>
<feature type="domain" description="SDH C-terminal" evidence="11">
    <location>
        <begin position="254"/>
        <end position="283"/>
    </location>
</feature>
<dbReference type="HAMAP" id="MF_00222">
    <property type="entry name" value="Shikimate_DH_AroE"/>
    <property type="match status" value="1"/>
</dbReference>
<dbReference type="NCBIfam" id="NF001319">
    <property type="entry name" value="PRK00258.3-3"/>
    <property type="match status" value="1"/>
</dbReference>
<feature type="binding site" evidence="8">
    <location>
        <position position="231"/>
    </location>
    <ligand>
        <name>NADP(+)</name>
        <dbReference type="ChEBI" id="CHEBI:58349"/>
    </ligand>
</feature>
<feature type="binding site" evidence="8">
    <location>
        <position position="254"/>
    </location>
    <ligand>
        <name>NADP(+)</name>
        <dbReference type="ChEBI" id="CHEBI:58349"/>
    </ligand>
</feature>
<reference evidence="12 13" key="1">
    <citation type="submission" date="2022-03" db="EMBL/GenBank/DDBJ databases">
        <authorList>
            <person name="Koch H."/>
        </authorList>
    </citation>
    <scope>NUCLEOTIDE SEQUENCE [LARGE SCALE GENOMIC DNA]</scope>
    <source>
        <strain evidence="12 13">G1</strain>
    </source>
</reference>
<dbReference type="InterPro" id="IPR022893">
    <property type="entry name" value="Shikimate_DH_fam"/>
</dbReference>
<dbReference type="InterPro" id="IPR011342">
    <property type="entry name" value="Shikimate_DH"/>
</dbReference>
<dbReference type="InterPro" id="IPR006151">
    <property type="entry name" value="Shikm_DH/Glu-tRNA_Rdtase"/>
</dbReference>
<dbReference type="SUPFAM" id="SSF53223">
    <property type="entry name" value="Aminoacid dehydrogenase-like, N-terminal domain"/>
    <property type="match status" value="1"/>
</dbReference>
<evidence type="ECO:0000256" key="1">
    <source>
        <dbReference type="ARBA" id="ARBA00004871"/>
    </source>
</evidence>
<feature type="binding site" evidence="8">
    <location>
        <position position="261"/>
    </location>
    <ligand>
        <name>shikimate</name>
        <dbReference type="ChEBI" id="CHEBI:36208"/>
    </ligand>
</feature>
<dbReference type="Pfam" id="PF08501">
    <property type="entry name" value="Shikimate_dh_N"/>
    <property type="match status" value="1"/>
</dbReference>
<gene>
    <name evidence="8 12" type="primary">aroE</name>
    <name evidence="12" type="ORF">GEAMG1_1702</name>
</gene>
<protein>
    <recommendedName>
        <fullName evidence="2 8">Shikimate dehydrogenase (NADP(+))</fullName>
        <shortName evidence="8">SDH</shortName>
        <ecNumber evidence="2 8">1.1.1.25</ecNumber>
    </recommendedName>
</protein>
<evidence type="ECO:0000313" key="13">
    <source>
        <dbReference type="Proteomes" id="UP001295463"/>
    </source>
</evidence>
<dbReference type="PANTHER" id="PTHR21089">
    <property type="entry name" value="SHIKIMATE DEHYDROGENASE"/>
    <property type="match status" value="1"/>
</dbReference>
<name>A0ABN8HNE5_9BACT</name>
<dbReference type="Proteomes" id="UP001295463">
    <property type="component" value="Chromosome"/>
</dbReference>
<evidence type="ECO:0000256" key="7">
    <source>
        <dbReference type="ARBA" id="ARBA00049442"/>
    </source>
</evidence>
<feature type="binding site" evidence="8">
    <location>
        <begin position="136"/>
        <end position="140"/>
    </location>
    <ligand>
        <name>NADP(+)</name>
        <dbReference type="ChEBI" id="CHEBI:58349"/>
    </ligand>
</feature>
<feature type="active site" description="Proton acceptor" evidence="8">
    <location>
        <position position="75"/>
    </location>
</feature>
<comment type="subunit">
    <text evidence="8">Homodimer.</text>
</comment>
<comment type="catalytic activity">
    <reaction evidence="7 8">
        <text>shikimate + NADP(+) = 3-dehydroshikimate + NADPH + H(+)</text>
        <dbReference type="Rhea" id="RHEA:17737"/>
        <dbReference type="ChEBI" id="CHEBI:15378"/>
        <dbReference type="ChEBI" id="CHEBI:16630"/>
        <dbReference type="ChEBI" id="CHEBI:36208"/>
        <dbReference type="ChEBI" id="CHEBI:57783"/>
        <dbReference type="ChEBI" id="CHEBI:58349"/>
        <dbReference type="EC" id="1.1.1.25"/>
    </reaction>
</comment>
<dbReference type="Gene3D" id="3.40.50.10860">
    <property type="entry name" value="Leucine Dehydrogenase, chain A, domain 1"/>
    <property type="match status" value="1"/>
</dbReference>
<dbReference type="InterPro" id="IPR036291">
    <property type="entry name" value="NAD(P)-bd_dom_sf"/>
</dbReference>
<dbReference type="SUPFAM" id="SSF51735">
    <property type="entry name" value="NAD(P)-binding Rossmann-fold domains"/>
    <property type="match status" value="1"/>
</dbReference>
<dbReference type="Gene3D" id="3.40.50.720">
    <property type="entry name" value="NAD(P)-binding Rossmann-like Domain"/>
    <property type="match status" value="1"/>
</dbReference>
<comment type="similarity">
    <text evidence="8">Belongs to the shikimate dehydrogenase family.</text>
</comment>
<feature type="domain" description="Quinate/shikimate 5-dehydrogenase/glutamyl-tRNA reductase" evidence="9">
    <location>
        <begin position="129"/>
        <end position="177"/>
    </location>
</feature>
<keyword evidence="6 8" id="KW-0057">Aromatic amino acid biosynthesis</keyword>
<evidence type="ECO:0000256" key="5">
    <source>
        <dbReference type="ARBA" id="ARBA00023002"/>
    </source>
</evidence>
<evidence type="ECO:0000256" key="8">
    <source>
        <dbReference type="HAMAP-Rule" id="MF_00222"/>
    </source>
</evidence>
<evidence type="ECO:0000256" key="3">
    <source>
        <dbReference type="ARBA" id="ARBA00022605"/>
    </source>
</evidence>
<evidence type="ECO:0000259" key="11">
    <source>
        <dbReference type="Pfam" id="PF18317"/>
    </source>
</evidence>
<feature type="binding site" evidence="8">
    <location>
        <position position="233"/>
    </location>
    <ligand>
        <name>shikimate</name>
        <dbReference type="ChEBI" id="CHEBI:36208"/>
    </ligand>
</feature>
<dbReference type="InterPro" id="IPR041121">
    <property type="entry name" value="SDH_C"/>
</dbReference>
<dbReference type="InterPro" id="IPR013708">
    <property type="entry name" value="Shikimate_DH-bd_N"/>
</dbReference>
<dbReference type="EC" id="1.1.1.25" evidence="2 8"/>
<keyword evidence="5 8" id="KW-0560">Oxidoreductase</keyword>
<evidence type="ECO:0000256" key="4">
    <source>
        <dbReference type="ARBA" id="ARBA00022857"/>
    </source>
</evidence>